<feature type="compositionally biased region" description="Basic and acidic residues" evidence="4">
    <location>
        <begin position="1476"/>
        <end position="1490"/>
    </location>
</feature>
<dbReference type="SUPFAM" id="SSF100934">
    <property type="entry name" value="Heat shock protein 70kD (HSP70), C-terminal subdomain"/>
    <property type="match status" value="2"/>
</dbReference>
<feature type="compositionally biased region" description="Basic and acidic residues" evidence="4">
    <location>
        <begin position="1561"/>
        <end position="1637"/>
    </location>
</feature>
<feature type="region of interest" description="Disordered" evidence="4">
    <location>
        <begin position="1144"/>
        <end position="1277"/>
    </location>
</feature>
<feature type="compositionally biased region" description="Basic residues" evidence="4">
    <location>
        <begin position="1692"/>
        <end position="1702"/>
    </location>
</feature>
<feature type="compositionally biased region" description="Basic residues" evidence="4">
    <location>
        <begin position="1505"/>
        <end position="1560"/>
    </location>
</feature>
<dbReference type="PRINTS" id="PR00301">
    <property type="entry name" value="HEATSHOCK70"/>
</dbReference>
<sequence>MDQAGLTNRLNGRVSCVAFTGKNRILGVAAKNQMVTNMKNTIYGFKRLLGRKFSDPFVQKELQFLPYKVVQQAGGSIGIKANYLGEEQVFSPEQIAAMLFTKLKDTAETALKTKVNDCVISVPSFFTNAERKALLDSAQVAGFNVLRLMNESAATALAYGIYKQDLPAAEERPRNVVFLDWGHASLQVFACAFNKGKLKMLSCTSDPQLGGRDVDLILAEHFCTDFQQRYRLDPRSNPRAFLRLLQEVEKLKKQMSANSTKMPMNIECFMDDKDVYGDMKRADMEQLCAHLFQRAEKTLRQCLEDSKLRIDDIYAVEIVGGSTRIPAIKGLIEMVFGKPASTTLNQDEAVSRGCALQCAMLSPAIRVRDFSVTDCQNFPIKLVWDASMGDDGEMEVFPQNHPVPFSKLLTFYRKEPFSIKAFYVGNIPYPDPFIGQYIIKDIKATPEGESAKVKVKVRVNLHGIFSVSSAALVEKLTAAEQEAAEEAAMDTSDNNADSAASGQQQNHVGNGSEVRLGKRKGDNNCSDQSLQRKLLAWFYSVRLGGEGVAVESRVGLTADEDSKSGPATVKQEKEADGKKKKQMVKNIELPIEYLVHGYNQSEINTYTELELKMIANDRQENERVDARNALEEYVYELRGKLSSEEELSQFVTENDRNTLCEELENLEDWLYTEEGEGCNRQLYVDKLTSLKGVGEPIKVRRLEYELRPTMLDDLGGSLQLARKAVDQWRTGDERFSHLTEAELQKVQQAIDSSNKWLEERRTTLNATPKTQTPSTTVAQINQERQGVGEPIKVRRLEYELRPTMLDDLGGSLQLARKAVDQWRTGDERFSHLTEAELQKVQQAIDSSNKWLEERRTTLNATPKTQTPSTTVAQINQERQNFESTVNPILSKPKPKAETPAPPNSDSTDGANSKEGQGDNSKENATGTTMVPTSCRRYLAGLHCACEDREEVKPARMPDTDVEMWIATPHAPLPCQYSLIEHSLPPIYTLWVTFLDIHRDEPWSSAASGSRYSSRTCLRIESGKEACGTFLRRCLGVEASSDPLMVEVMNSTPRSISAAVRKVGVGPNLSLNTFVKPVPVSALKEEKPVISELFDIKAILCKDTPSDEPDVPAKSSNEILSELFSQFNAEPPKIPDVPIIESQDELEEEQVIKQEPKSSKKKKAKKSKKKHRHKEKEKKIRKKDKRKREDLSSERDNEIFDSDSRNKKRKRRHSLSEVGKKHVSNDSSKSLVVKKEKEDKVSEGITKNKKTNDNSKGKESESHEQRLEPGDKKCDQTNTVNGEVSIKVENVCEIIIPVTECSSQVVNTLSEVKNTHIAPLLEQVSIKVTTESGKHSVARMVEYVPPVVLRTEGGKESVKDTSIKDQRDQVETVKAEKLTVNDDSVQEIDQSSDITLDKPQTEGASTAKPGKIVIKNLKFSSVFEATVRQVEEAARLKAEKYEEGEITDSSTGASSKHPTDNELSPVSEDSLIDLSQEDIKEEISKTEEKKQTRQSSEEEAPNEVKHSHKRSSSKERGRSHKKKRSSSPANNKHRSDSKHRSKDQSHSKHRSHNKNKHKTRSLSRDRNKARSHSGDKSKARSRSGDKSKARSRSGDKHEARSRSGDKHKDRSRSGDKSKARSHSREKIKSHRKSEDRSRARSRSRDKRNVRSRSKEKRRGRSRSGDKSKSTHNPRSSERGRHRSRSRGSDKDVHRRHNRSRSRSGGRIDKQKLLEIARKNAMNLLKQGALPSSVVTPDKVVAIKAGGKSVAELTDFCKQLSKKEAQEDASSNSGSEHAHNSDSDTEHPFHHPFQIKERPSSIVMNIRMLGTGEPIKSQYQPSQIGAHAHLTMHAPYSQKLADSIIGRCEEI</sequence>
<feature type="compositionally biased region" description="Basic and acidic residues" evidence="4">
    <location>
        <begin position="1186"/>
        <end position="1204"/>
    </location>
</feature>
<dbReference type="SUPFAM" id="SSF100920">
    <property type="entry name" value="Heat shock protein 70kD (HSP70), peptide-binding domain"/>
    <property type="match status" value="1"/>
</dbReference>
<dbReference type="PANTHER" id="PTHR45639">
    <property type="entry name" value="HSC70CB, ISOFORM G-RELATED"/>
    <property type="match status" value="1"/>
</dbReference>
<keyword evidence="2" id="KW-0547">Nucleotide-binding</keyword>
<evidence type="ECO:0000256" key="3">
    <source>
        <dbReference type="ARBA" id="ARBA00022840"/>
    </source>
</evidence>
<dbReference type="FunFam" id="3.30.30.30:FF:000002">
    <property type="entry name" value="Heat shock 70 kDa protein 4"/>
    <property type="match status" value="1"/>
</dbReference>
<gene>
    <name evidence="5" type="ORF">TBIB3V08_LOCUS3214</name>
</gene>
<dbReference type="CDD" id="cd10228">
    <property type="entry name" value="ASKHA_NBD_HSP70_HSPA4_like"/>
    <property type="match status" value="1"/>
</dbReference>
<dbReference type="FunFam" id="3.90.640.10:FF:000004">
    <property type="entry name" value="Heat shock 70 kDa protein 4"/>
    <property type="match status" value="1"/>
</dbReference>
<feature type="compositionally biased region" description="Basic residues" evidence="4">
    <location>
        <begin position="1638"/>
        <end position="1660"/>
    </location>
</feature>
<dbReference type="GO" id="GO:0005524">
    <property type="term" value="F:ATP binding"/>
    <property type="evidence" value="ECO:0007669"/>
    <property type="project" value="UniProtKB-KW"/>
</dbReference>
<feature type="compositionally biased region" description="Basic residues" evidence="4">
    <location>
        <begin position="1158"/>
        <end position="1185"/>
    </location>
</feature>
<feature type="compositionally biased region" description="Basic and acidic residues" evidence="4">
    <location>
        <begin position="1213"/>
        <end position="1223"/>
    </location>
</feature>
<dbReference type="PANTHER" id="PTHR45639:SF4">
    <property type="entry name" value="HSC70CB, ISOFORM G"/>
    <property type="match status" value="1"/>
</dbReference>
<comment type="similarity">
    <text evidence="1">Belongs to the heat shock protein 70 family.</text>
</comment>
<feature type="compositionally biased region" description="Basic and acidic residues" evidence="4">
    <location>
        <begin position="1249"/>
        <end position="1274"/>
    </location>
</feature>
<feature type="compositionally biased region" description="Polar residues" evidence="4">
    <location>
        <begin position="1446"/>
        <end position="1463"/>
    </location>
</feature>
<dbReference type="GO" id="GO:0005829">
    <property type="term" value="C:cytosol"/>
    <property type="evidence" value="ECO:0007669"/>
    <property type="project" value="TreeGrafter"/>
</dbReference>
<dbReference type="InterPro" id="IPR029047">
    <property type="entry name" value="HSP70_peptide-bd_sf"/>
</dbReference>
<dbReference type="InterPro" id="IPR043129">
    <property type="entry name" value="ATPase_NBD"/>
</dbReference>
<feature type="region of interest" description="Disordered" evidence="4">
    <location>
        <begin position="483"/>
        <end position="526"/>
    </location>
</feature>
<dbReference type="Gene3D" id="3.90.640.10">
    <property type="entry name" value="Actin, Chain A, domain 4"/>
    <property type="match status" value="1"/>
</dbReference>
<dbReference type="GO" id="GO:0140662">
    <property type="term" value="F:ATP-dependent protein folding chaperone"/>
    <property type="evidence" value="ECO:0007669"/>
    <property type="project" value="InterPro"/>
</dbReference>
<dbReference type="Pfam" id="PF00012">
    <property type="entry name" value="HSP70"/>
    <property type="match status" value="1"/>
</dbReference>
<protein>
    <submittedName>
        <fullName evidence="5">Uncharacterized protein</fullName>
    </submittedName>
</protein>
<evidence type="ECO:0000256" key="1">
    <source>
        <dbReference type="ARBA" id="ARBA00007381"/>
    </source>
</evidence>
<organism evidence="5">
    <name type="scientific">Timema bartmani</name>
    <dbReference type="NCBI Taxonomy" id="61472"/>
    <lineage>
        <taxon>Eukaryota</taxon>
        <taxon>Metazoa</taxon>
        <taxon>Ecdysozoa</taxon>
        <taxon>Arthropoda</taxon>
        <taxon>Hexapoda</taxon>
        <taxon>Insecta</taxon>
        <taxon>Pterygota</taxon>
        <taxon>Neoptera</taxon>
        <taxon>Polyneoptera</taxon>
        <taxon>Phasmatodea</taxon>
        <taxon>Timematodea</taxon>
        <taxon>Timematoidea</taxon>
        <taxon>Timematidae</taxon>
        <taxon>Timema</taxon>
    </lineage>
</organism>
<feature type="compositionally biased region" description="Polar residues" evidence="4">
    <location>
        <begin position="903"/>
        <end position="914"/>
    </location>
</feature>
<feature type="region of interest" description="Disordered" evidence="4">
    <location>
        <begin position="1762"/>
        <end position="1795"/>
    </location>
</feature>
<accession>A0A7R9EST2</accession>
<dbReference type="FunFam" id="1.20.1270.10:FF:000002">
    <property type="entry name" value="Heat shock 70 kDa protein 4"/>
    <property type="match status" value="1"/>
</dbReference>
<dbReference type="EMBL" id="OD565065">
    <property type="protein sequence ID" value="CAD7440722.1"/>
    <property type="molecule type" value="Genomic_DNA"/>
</dbReference>
<proteinExistence type="inferred from homology"/>
<reference evidence="5" key="1">
    <citation type="submission" date="2020-11" db="EMBL/GenBank/DDBJ databases">
        <authorList>
            <person name="Tran Van P."/>
        </authorList>
    </citation>
    <scope>NUCLEOTIDE SEQUENCE</scope>
</reference>
<feature type="compositionally biased region" description="Basic and acidic residues" evidence="4">
    <location>
        <begin position="1232"/>
        <end position="1241"/>
    </location>
</feature>
<dbReference type="Gene3D" id="1.20.1270.10">
    <property type="match status" value="1"/>
</dbReference>
<feature type="compositionally biased region" description="Basic and acidic residues" evidence="4">
    <location>
        <begin position="1774"/>
        <end position="1795"/>
    </location>
</feature>
<feature type="region of interest" description="Disordered" evidence="4">
    <location>
        <begin position="558"/>
        <end position="581"/>
    </location>
</feature>
<dbReference type="SUPFAM" id="SSF53067">
    <property type="entry name" value="Actin-like ATPase domain"/>
    <property type="match status" value="2"/>
</dbReference>
<dbReference type="Gene3D" id="3.30.30.30">
    <property type="match status" value="1"/>
</dbReference>
<dbReference type="FunFam" id="3.30.420.40:FF:000495">
    <property type="entry name" value="Heat shock protein 4b"/>
    <property type="match status" value="1"/>
</dbReference>
<feature type="region of interest" description="Disordered" evidence="4">
    <location>
        <begin position="881"/>
        <end position="928"/>
    </location>
</feature>
<dbReference type="InterPro" id="IPR029048">
    <property type="entry name" value="HSP70_C_sf"/>
</dbReference>
<feature type="region of interest" description="Disordered" evidence="4">
    <location>
        <begin position="1439"/>
        <end position="1709"/>
    </location>
</feature>
<keyword evidence="3" id="KW-0067">ATP-binding</keyword>
<dbReference type="Gene3D" id="2.60.34.10">
    <property type="entry name" value="Substrate Binding Domain Of DNAk, Chain A, domain 1"/>
    <property type="match status" value="1"/>
</dbReference>
<name>A0A7R9EST2_9NEOP</name>
<evidence type="ECO:0000256" key="4">
    <source>
        <dbReference type="SAM" id="MobiDB-lite"/>
    </source>
</evidence>
<dbReference type="InterPro" id="IPR013126">
    <property type="entry name" value="Hsp_70_fam"/>
</dbReference>
<dbReference type="GO" id="GO:0005634">
    <property type="term" value="C:nucleus"/>
    <property type="evidence" value="ECO:0007669"/>
    <property type="project" value="TreeGrafter"/>
</dbReference>
<feature type="compositionally biased region" description="Basic and acidic residues" evidence="4">
    <location>
        <begin position="1661"/>
        <end position="1677"/>
    </location>
</feature>
<feature type="compositionally biased region" description="Polar residues" evidence="4">
    <location>
        <begin position="491"/>
        <end position="509"/>
    </location>
</feature>
<evidence type="ECO:0000313" key="5">
    <source>
        <dbReference type="EMBL" id="CAD7440722.1"/>
    </source>
</evidence>
<dbReference type="Gene3D" id="3.30.420.40">
    <property type="match status" value="2"/>
</dbReference>
<feature type="compositionally biased region" description="Polar residues" evidence="4">
    <location>
        <begin position="1382"/>
        <end position="1393"/>
    </location>
</feature>
<feature type="region of interest" description="Disordered" evidence="4">
    <location>
        <begin position="1382"/>
        <end position="1406"/>
    </location>
</feature>
<evidence type="ECO:0000256" key="2">
    <source>
        <dbReference type="ARBA" id="ARBA00022741"/>
    </source>
</evidence>